<dbReference type="GO" id="GO:0003677">
    <property type="term" value="F:DNA binding"/>
    <property type="evidence" value="ECO:0007669"/>
    <property type="project" value="InterPro"/>
</dbReference>
<dbReference type="InterPro" id="IPR016177">
    <property type="entry name" value="DNA-bd_dom_sf"/>
</dbReference>
<dbReference type="Gene3D" id="3.90.75.20">
    <property type="match status" value="1"/>
</dbReference>
<keyword evidence="2" id="KW-0378">Hydrolase</keyword>
<gene>
    <name evidence="2" type="ORF">CNR35_00011</name>
</gene>
<protein>
    <submittedName>
        <fullName evidence="2">HNH homing endonuclease</fullName>
    </submittedName>
</protein>
<proteinExistence type="predicted"/>
<sequence length="169" mass="19204">MKPTQSEVANLFSYDPASGRLTFLVNMPPRGIAGEEAGWINKRGYRRVSIGGWEYPAHHVIWLLMTGSWPTIDVDHRNRVRSDNTWSNLRQATRSNNLMNQGVKHNNRSGYRGVNSRGNSHVVVFREHGKTIRLGPFSTTLEAALEYDREIVKRRGEFAVTNKQLGLIS</sequence>
<keyword evidence="2" id="KW-0255">Endonuclease</keyword>
<dbReference type="GO" id="GO:0003700">
    <property type="term" value="F:DNA-binding transcription factor activity"/>
    <property type="evidence" value="ECO:0007669"/>
    <property type="project" value="InterPro"/>
</dbReference>
<dbReference type="Pfam" id="PF13392">
    <property type="entry name" value="HNH_3"/>
    <property type="match status" value="1"/>
</dbReference>
<dbReference type="InterPro" id="IPR036955">
    <property type="entry name" value="AP2/ERF_dom_sf"/>
</dbReference>
<accession>A0A2H4P7G8</accession>
<name>A0A2H4P7G8_9CAUD</name>
<evidence type="ECO:0000313" key="3">
    <source>
        <dbReference type="Proteomes" id="UP000240688"/>
    </source>
</evidence>
<dbReference type="SUPFAM" id="SSF54171">
    <property type="entry name" value="DNA-binding domain"/>
    <property type="match status" value="1"/>
</dbReference>
<dbReference type="GO" id="GO:0004519">
    <property type="term" value="F:endonuclease activity"/>
    <property type="evidence" value="ECO:0007669"/>
    <property type="project" value="UniProtKB-KW"/>
</dbReference>
<reference evidence="3" key="1">
    <citation type="submission" date="2017-09" db="EMBL/GenBank/DDBJ databases">
        <authorList>
            <person name="Djurhuus A.M."/>
            <person name="Carstens A.B."/>
            <person name="Hansen L.H."/>
        </authorList>
    </citation>
    <scope>NUCLEOTIDE SEQUENCE [LARGE SCALE GENOMIC DNA]</scope>
</reference>
<keyword evidence="2" id="KW-0540">Nuclease</keyword>
<organism evidence="2 3">
    <name type="scientific">Pseudomonas phage inbricus</name>
    <dbReference type="NCBI Taxonomy" id="2048976"/>
    <lineage>
        <taxon>Viruses</taxon>
        <taxon>Duplodnaviria</taxon>
        <taxon>Heunggongvirae</taxon>
        <taxon>Uroviricota</taxon>
        <taxon>Caudoviricetes</taxon>
        <taxon>Schitoviridae</taxon>
        <taxon>Rothmandenesvirinae</taxon>
        <taxon>Inbricusvirus</taxon>
        <taxon>Inbricusvirus inbricus</taxon>
    </lineage>
</organism>
<dbReference type="Proteomes" id="UP000240688">
    <property type="component" value="Segment"/>
</dbReference>
<evidence type="ECO:0000259" key="1">
    <source>
        <dbReference type="Pfam" id="PF13392"/>
    </source>
</evidence>
<feature type="domain" description="HNH nuclease" evidence="1">
    <location>
        <begin position="55"/>
        <end position="98"/>
    </location>
</feature>
<keyword evidence="3" id="KW-1185">Reference proteome</keyword>
<dbReference type="InterPro" id="IPR003615">
    <property type="entry name" value="HNH_nuc"/>
</dbReference>
<dbReference type="EMBL" id="MG018928">
    <property type="protein sequence ID" value="ATW58107.1"/>
    <property type="molecule type" value="Genomic_DNA"/>
</dbReference>
<dbReference type="Gene3D" id="3.30.730.10">
    <property type="entry name" value="AP2/ERF domain"/>
    <property type="match status" value="1"/>
</dbReference>
<dbReference type="SUPFAM" id="SSF54060">
    <property type="entry name" value="His-Me finger endonucleases"/>
    <property type="match status" value="1"/>
</dbReference>
<dbReference type="InterPro" id="IPR044925">
    <property type="entry name" value="His-Me_finger_sf"/>
</dbReference>
<evidence type="ECO:0000313" key="2">
    <source>
        <dbReference type="EMBL" id="ATW58107.1"/>
    </source>
</evidence>